<evidence type="ECO:0000259" key="5">
    <source>
        <dbReference type="PROSITE" id="PS51900"/>
    </source>
</evidence>
<gene>
    <name evidence="6" type="ORF">EF878_07350</name>
</gene>
<dbReference type="Pfam" id="PF00589">
    <property type="entry name" value="Phage_integrase"/>
    <property type="match status" value="1"/>
</dbReference>
<evidence type="ECO:0000313" key="6">
    <source>
        <dbReference type="EMBL" id="RNM07741.1"/>
    </source>
</evidence>
<dbReference type="InterPro" id="IPR044068">
    <property type="entry name" value="CB"/>
</dbReference>
<evidence type="ECO:0000313" key="7">
    <source>
        <dbReference type="Proteomes" id="UP000276061"/>
    </source>
</evidence>
<evidence type="ECO:0000256" key="1">
    <source>
        <dbReference type="ARBA" id="ARBA00022908"/>
    </source>
</evidence>
<keyword evidence="2 4" id="KW-0238">DNA-binding</keyword>
<reference evidence="6 7" key="1">
    <citation type="submission" date="2018-11" db="EMBL/GenBank/DDBJ databases">
        <title>Characterization of surface water Dickeya isolates.</title>
        <authorList>
            <person name="Van Gijsegem F."/>
            <person name="Pedron J."/>
        </authorList>
    </citation>
    <scope>NUCLEOTIDE SEQUENCE [LARGE SCALE GENOMIC DNA]</scope>
    <source>
        <strain evidence="6 7">FVG1-MFV-O17</strain>
    </source>
</reference>
<dbReference type="GO" id="GO:0003677">
    <property type="term" value="F:DNA binding"/>
    <property type="evidence" value="ECO:0007669"/>
    <property type="project" value="UniProtKB-UniRule"/>
</dbReference>
<dbReference type="Pfam" id="PF22022">
    <property type="entry name" value="Phage_int_M"/>
    <property type="match status" value="1"/>
</dbReference>
<protein>
    <submittedName>
        <fullName evidence="6">Integrase</fullName>
    </submittedName>
</protein>
<accession>A0A3N0G642</accession>
<keyword evidence="1" id="KW-0229">DNA integration</keyword>
<dbReference type="InterPro" id="IPR013762">
    <property type="entry name" value="Integrase-like_cat_sf"/>
</dbReference>
<dbReference type="GO" id="GO:0006310">
    <property type="term" value="P:DNA recombination"/>
    <property type="evidence" value="ECO:0007669"/>
    <property type="project" value="UniProtKB-KW"/>
</dbReference>
<comment type="caution">
    <text evidence="6">The sequence shown here is derived from an EMBL/GenBank/DDBJ whole genome shotgun (WGS) entry which is preliminary data.</text>
</comment>
<name>A0A3N0G642_9GAMM</name>
<proteinExistence type="predicted"/>
<evidence type="ECO:0000256" key="4">
    <source>
        <dbReference type="PROSITE-ProRule" id="PRU01248"/>
    </source>
</evidence>
<dbReference type="PROSITE" id="PS51900">
    <property type="entry name" value="CB"/>
    <property type="match status" value="1"/>
</dbReference>
<sequence length="341" mass="38802">MPRKRKDPRDNALPPRVYRGKSKYEFHPFGGGSISLCPLDSPIPLIWEKYQEASNYHEEKFNLDRLTQRFMQSPDFLDLAIETQKDYRKYSAKISPVFGSMSPDSIKPEHIRKYMDNRGVKSKTQANREKAFISRVYRWGYERGLCKGNPCKGVKQFKEVARDRYVTDDEYNALYSVAPPVVQIAMEIAYLCLARQGDVLALTEKQILDEGIFIAQGKTGAKQIKAWTDRLRTAVINARNLPLKEGISSMYVIHQANGGRYTRDGFNSRWQQAKEAAVLAFPHLSFDFTFHDLKAKGVSDLDGTLAEKQAISGHMTIGQTARYDRKIPIVPVVGGQNKKSK</sequence>
<dbReference type="InterPro" id="IPR010998">
    <property type="entry name" value="Integrase_recombinase_N"/>
</dbReference>
<dbReference type="EMBL" id="RJLR01000012">
    <property type="protein sequence ID" value="RNM07741.1"/>
    <property type="molecule type" value="Genomic_DNA"/>
</dbReference>
<dbReference type="AlphaFoldDB" id="A0A3N0G642"/>
<dbReference type="InterPro" id="IPR053876">
    <property type="entry name" value="Phage_int_M"/>
</dbReference>
<dbReference type="Proteomes" id="UP000276061">
    <property type="component" value="Unassembled WGS sequence"/>
</dbReference>
<dbReference type="InterPro" id="IPR002104">
    <property type="entry name" value="Integrase_catalytic"/>
</dbReference>
<evidence type="ECO:0000256" key="2">
    <source>
        <dbReference type="ARBA" id="ARBA00023125"/>
    </source>
</evidence>
<dbReference type="RefSeq" id="WP_123252367.1">
    <property type="nucleotide sequence ID" value="NZ_RJLR01000012.1"/>
</dbReference>
<dbReference type="SUPFAM" id="SSF56349">
    <property type="entry name" value="DNA breaking-rejoining enzymes"/>
    <property type="match status" value="1"/>
</dbReference>
<evidence type="ECO:0000256" key="3">
    <source>
        <dbReference type="ARBA" id="ARBA00023172"/>
    </source>
</evidence>
<dbReference type="OrthoDB" id="6173494at2"/>
<organism evidence="6 7">
    <name type="scientific">Dickeya undicola</name>
    <dbReference type="NCBI Taxonomy" id="1577887"/>
    <lineage>
        <taxon>Bacteria</taxon>
        <taxon>Pseudomonadati</taxon>
        <taxon>Pseudomonadota</taxon>
        <taxon>Gammaproteobacteria</taxon>
        <taxon>Enterobacterales</taxon>
        <taxon>Pectobacteriaceae</taxon>
        <taxon>Dickeya</taxon>
    </lineage>
</organism>
<dbReference type="Gene3D" id="1.10.443.10">
    <property type="entry name" value="Intergrase catalytic core"/>
    <property type="match status" value="1"/>
</dbReference>
<feature type="domain" description="Core-binding (CB)" evidence="5">
    <location>
        <begin position="71"/>
        <end position="141"/>
    </location>
</feature>
<keyword evidence="3" id="KW-0233">DNA recombination</keyword>
<dbReference type="InterPro" id="IPR011010">
    <property type="entry name" value="DNA_brk_join_enz"/>
</dbReference>
<dbReference type="GO" id="GO:0015074">
    <property type="term" value="P:DNA integration"/>
    <property type="evidence" value="ECO:0007669"/>
    <property type="project" value="UniProtKB-KW"/>
</dbReference>
<dbReference type="Gene3D" id="1.10.150.130">
    <property type="match status" value="1"/>
</dbReference>